<dbReference type="InterPro" id="IPR017896">
    <property type="entry name" value="4Fe4S_Fe-S-bd"/>
</dbReference>
<evidence type="ECO:0000256" key="7">
    <source>
        <dbReference type="ARBA" id="ARBA00023002"/>
    </source>
</evidence>
<comment type="cofactor">
    <cofactor evidence="1">
        <name>FAD</name>
        <dbReference type="ChEBI" id="CHEBI:57692"/>
    </cofactor>
</comment>
<comment type="catalytic activity">
    <reaction evidence="10">
        <text>2 reduced [2Fe-2S]-[ferredoxin] + NADP(+) + H(+) = 2 oxidized [2Fe-2S]-[ferredoxin] + NADPH</text>
        <dbReference type="Rhea" id="RHEA:20125"/>
        <dbReference type="Rhea" id="RHEA-COMP:10000"/>
        <dbReference type="Rhea" id="RHEA-COMP:10001"/>
        <dbReference type="ChEBI" id="CHEBI:15378"/>
        <dbReference type="ChEBI" id="CHEBI:33737"/>
        <dbReference type="ChEBI" id="CHEBI:33738"/>
        <dbReference type="ChEBI" id="CHEBI:57783"/>
        <dbReference type="ChEBI" id="CHEBI:58349"/>
        <dbReference type="EC" id="1.18.1.2"/>
    </reaction>
</comment>
<dbReference type="PANTHER" id="PTHR48467">
    <property type="entry name" value="GLUTAMATE SYNTHASE 1 [NADH], CHLOROPLASTIC-LIKE"/>
    <property type="match status" value="1"/>
</dbReference>
<dbReference type="Gene3D" id="3.40.50.720">
    <property type="entry name" value="NAD(P)-binding Rossmann-like Domain"/>
    <property type="match status" value="1"/>
</dbReference>
<dbReference type="PANTHER" id="PTHR48467:SF1">
    <property type="entry name" value="GLUTAMATE SYNTHASE 1 [NADH], CHLOROPLASTIC-LIKE"/>
    <property type="match status" value="1"/>
</dbReference>
<dbReference type="InterPro" id="IPR055275">
    <property type="entry name" value="Ferredox_Rdtase"/>
</dbReference>
<keyword evidence="3" id="KW-0285">Flavoprotein</keyword>
<evidence type="ECO:0000256" key="6">
    <source>
        <dbReference type="ARBA" id="ARBA00022857"/>
    </source>
</evidence>
<evidence type="ECO:0000313" key="13">
    <source>
        <dbReference type="Proteomes" id="UP001601992"/>
    </source>
</evidence>
<dbReference type="EC" id="1.18.1.2" evidence="2"/>
<reference evidence="12 13" key="1">
    <citation type="submission" date="2024-10" db="EMBL/GenBank/DDBJ databases">
        <title>The Natural Products Discovery Center: Release of the First 8490 Sequenced Strains for Exploring Actinobacteria Biosynthetic Diversity.</title>
        <authorList>
            <person name="Kalkreuter E."/>
            <person name="Kautsar S.A."/>
            <person name="Yang D."/>
            <person name="Bader C.D."/>
            <person name="Teijaro C.N."/>
            <person name="Fluegel L."/>
            <person name="Davis C.M."/>
            <person name="Simpson J.R."/>
            <person name="Lauterbach L."/>
            <person name="Steele A.D."/>
            <person name="Gui C."/>
            <person name="Meng S."/>
            <person name="Li G."/>
            <person name="Viehrig K."/>
            <person name="Ye F."/>
            <person name="Su P."/>
            <person name="Kiefer A.F."/>
            <person name="Nichols A."/>
            <person name="Cepeda A.J."/>
            <person name="Yan W."/>
            <person name="Fan B."/>
            <person name="Jiang Y."/>
            <person name="Adhikari A."/>
            <person name="Zheng C.-J."/>
            <person name="Schuster L."/>
            <person name="Cowan T.M."/>
            <person name="Smanski M.J."/>
            <person name="Chevrette M.G."/>
            <person name="De Carvalho L.P.S."/>
            <person name="Shen B."/>
        </authorList>
    </citation>
    <scope>NUCLEOTIDE SEQUENCE [LARGE SCALE GENOMIC DNA]</scope>
    <source>
        <strain evidence="12 13">NPDC002593</strain>
    </source>
</reference>
<evidence type="ECO:0000259" key="11">
    <source>
        <dbReference type="PROSITE" id="PS51379"/>
    </source>
</evidence>
<dbReference type="RefSeq" id="WP_040819777.1">
    <property type="nucleotide sequence ID" value="NZ_JBIAQY010000020.1"/>
</dbReference>
<evidence type="ECO:0000313" key="12">
    <source>
        <dbReference type="EMBL" id="MFF3573701.1"/>
    </source>
</evidence>
<keyword evidence="8" id="KW-0408">Iron</keyword>
<evidence type="ECO:0000256" key="8">
    <source>
        <dbReference type="ARBA" id="ARBA00023004"/>
    </source>
</evidence>
<dbReference type="Pfam" id="PF12838">
    <property type="entry name" value="Fer4_7"/>
    <property type="match status" value="1"/>
</dbReference>
<dbReference type="PRINTS" id="PR00419">
    <property type="entry name" value="ADXRDTASE"/>
</dbReference>
<name>A0ABW6SBM0_9NOCA</name>
<evidence type="ECO:0000256" key="3">
    <source>
        <dbReference type="ARBA" id="ARBA00022630"/>
    </source>
</evidence>
<evidence type="ECO:0000256" key="1">
    <source>
        <dbReference type="ARBA" id="ARBA00001974"/>
    </source>
</evidence>
<dbReference type="Pfam" id="PF07992">
    <property type="entry name" value="Pyr_redox_2"/>
    <property type="match status" value="1"/>
</dbReference>
<keyword evidence="9" id="KW-0411">Iron-sulfur</keyword>
<organism evidence="12 13">
    <name type="scientific">Nocardia jiangxiensis</name>
    <dbReference type="NCBI Taxonomy" id="282685"/>
    <lineage>
        <taxon>Bacteria</taxon>
        <taxon>Bacillati</taxon>
        <taxon>Actinomycetota</taxon>
        <taxon>Actinomycetes</taxon>
        <taxon>Mycobacteriales</taxon>
        <taxon>Nocardiaceae</taxon>
        <taxon>Nocardia</taxon>
    </lineage>
</organism>
<dbReference type="InterPro" id="IPR017900">
    <property type="entry name" value="4Fe4S_Fe_S_CS"/>
</dbReference>
<protein>
    <recommendedName>
        <fullName evidence="2">ferredoxin--NADP(+) reductase</fullName>
        <ecNumber evidence="2">1.18.1.2</ecNumber>
    </recommendedName>
</protein>
<evidence type="ECO:0000256" key="10">
    <source>
        <dbReference type="ARBA" id="ARBA00047776"/>
    </source>
</evidence>
<accession>A0ABW6SBM0</accession>
<dbReference type="InterPro" id="IPR036188">
    <property type="entry name" value="FAD/NAD-bd_sf"/>
</dbReference>
<sequence>MAHVITQPCCNDAGCVDVCPVDCIRPRPGEPGYGRAELLHIDPVTCIDCGACIDECPVDAIVPEGDLTPENEPYREVNAAYFAGEREPAPPAPEGLRLEVTDRGPLRVAIVGTGPSACYAAEELVSRRDVEVEVTMFERLPTPLGLVRYGVAPDHQHTKQIATAFGRTLSRKQVRLELNVEVGAHISPAELLDHHHAVIFATGASHGRTLAIPGEHLAGVHTATDFVGWYNGHPDHAHRVFDLSGERAVVIGNGNVALDVARILVTDLSALTRTDIADHALEALAASRIREVVVAARRGPEHAAFTTPELLGLGQVDGVDICSGESGAPVETDSGDPVIRLKTAVARQLAERAAGASNRRITFRYFLSPSAFHGDTAVESVEFARTEPTGDASRETAGREVIRCGAVFESVGYRGIAVPGLPFQDSAGIIPNRDGRVIGLDGADPIPGAYVAGWIKRGPSGVIGTNRYCSQETVRALLEDFAAGRLRAPRGSREDLADVLDQRRPERLGSRGWKIIDAAERRAGRESGRPRVKFVDIGEMLSAAGVPAGGSAAGRG</sequence>
<evidence type="ECO:0000256" key="5">
    <source>
        <dbReference type="ARBA" id="ARBA00022827"/>
    </source>
</evidence>
<keyword evidence="6" id="KW-0521">NADP</keyword>
<dbReference type="PROSITE" id="PS00198">
    <property type="entry name" value="4FE4S_FER_1"/>
    <property type="match status" value="1"/>
</dbReference>
<dbReference type="Proteomes" id="UP001601992">
    <property type="component" value="Unassembled WGS sequence"/>
</dbReference>
<feature type="domain" description="4Fe-4S ferredoxin-type" evidence="11">
    <location>
        <begin position="37"/>
        <end position="66"/>
    </location>
</feature>
<evidence type="ECO:0000256" key="2">
    <source>
        <dbReference type="ARBA" id="ARBA00013223"/>
    </source>
</evidence>
<keyword evidence="5" id="KW-0274">FAD</keyword>
<evidence type="ECO:0000256" key="4">
    <source>
        <dbReference type="ARBA" id="ARBA00022723"/>
    </source>
</evidence>
<evidence type="ECO:0000256" key="9">
    <source>
        <dbReference type="ARBA" id="ARBA00023014"/>
    </source>
</evidence>
<keyword evidence="4" id="KW-0479">Metal-binding</keyword>
<proteinExistence type="predicted"/>
<dbReference type="Gene3D" id="3.30.70.20">
    <property type="match status" value="1"/>
</dbReference>
<comment type="caution">
    <text evidence="12">The sequence shown here is derived from an EMBL/GenBank/DDBJ whole genome shotgun (WGS) entry which is preliminary data.</text>
</comment>
<keyword evidence="13" id="KW-1185">Reference proteome</keyword>
<dbReference type="SUPFAM" id="SSF54862">
    <property type="entry name" value="4Fe-4S ferredoxins"/>
    <property type="match status" value="1"/>
</dbReference>
<dbReference type="PROSITE" id="PS51379">
    <property type="entry name" value="4FE4S_FER_2"/>
    <property type="match status" value="1"/>
</dbReference>
<dbReference type="SUPFAM" id="SSF51971">
    <property type="entry name" value="Nucleotide-binding domain"/>
    <property type="match status" value="2"/>
</dbReference>
<dbReference type="EMBL" id="JBIAQY010000020">
    <property type="protein sequence ID" value="MFF3573701.1"/>
    <property type="molecule type" value="Genomic_DNA"/>
</dbReference>
<dbReference type="InterPro" id="IPR023753">
    <property type="entry name" value="FAD/NAD-binding_dom"/>
</dbReference>
<gene>
    <name evidence="12" type="ORF">ACFYXQ_38680</name>
</gene>
<keyword evidence="7" id="KW-0560">Oxidoreductase</keyword>
<dbReference type="Gene3D" id="3.50.50.60">
    <property type="entry name" value="FAD/NAD(P)-binding domain"/>
    <property type="match status" value="1"/>
</dbReference>